<protein>
    <submittedName>
        <fullName evidence="2">Uncharacterized protein</fullName>
    </submittedName>
</protein>
<reference evidence="3" key="1">
    <citation type="journal article" date="2011" name="Genome Res.">
        <title>Phylogeny-wide analysis of social amoeba genomes highlights ancient origins for complex intercellular communication.</title>
        <authorList>
            <person name="Heidel A.J."/>
            <person name="Lawal H.M."/>
            <person name="Felder M."/>
            <person name="Schilde C."/>
            <person name="Helps N.R."/>
            <person name="Tunggal B."/>
            <person name="Rivero F."/>
            <person name="John U."/>
            <person name="Schleicher M."/>
            <person name="Eichinger L."/>
            <person name="Platzer M."/>
            <person name="Noegel A.A."/>
            <person name="Schaap P."/>
            <person name="Gloeckner G."/>
        </authorList>
    </citation>
    <scope>NUCLEOTIDE SEQUENCE [LARGE SCALE GENOMIC DNA]</scope>
    <source>
        <strain evidence="3">SH3</strain>
    </source>
</reference>
<feature type="region of interest" description="Disordered" evidence="1">
    <location>
        <begin position="551"/>
        <end position="576"/>
    </location>
</feature>
<dbReference type="OMA" id="IAEGKKW"/>
<dbReference type="RefSeq" id="XP_004359392.1">
    <property type="nucleotide sequence ID" value="XM_004359335.1"/>
</dbReference>
<feature type="region of interest" description="Disordered" evidence="1">
    <location>
        <begin position="1"/>
        <end position="25"/>
    </location>
</feature>
<evidence type="ECO:0000313" key="2">
    <source>
        <dbReference type="EMBL" id="EGG21542.1"/>
    </source>
</evidence>
<accession>F4PSR4</accession>
<sequence length="593" mass="67322">MEEEVSDESISLEEEEEEEEEELDESIEIEVVQHGRVLIEHSNQLMNEIKAMESGKELFQEGKTLVDTIMKKEEAKQLMEKGMELLAKAKQNKEAQAILGEYKDVLNYFKNEEKVKDMLQQGKNLLESIKSKDATVTREQIESLFKNGSSLIKEFKDKEQSSLYIERMKKMFFDIKEEEKTRITIQKGIAEGKKWVDSLKEKDPTFKSIVDEGEEIFNQLKGNKEVTSLLDDGKSVLLDFLSDDSKHFSRDSPEIKALIERGGKLATNVHEQIKSNKLVGEITQKEDFKNILEKGGKFVKEVKSKQQLIDFLKQNKDFIKEIKNTIVPFITDQLLKVQIPTVNGVAKGFKYSIAKLVFAGLGIKPENVNVDFGENNKSITVSVNDFTAQLKNFEWSFNQEGFPYFKDVGTANADASRGRCSITFEIETKPTTEPNTPTQETSIGGIDSPSTSSSEVIKSPPNQSNSLLNSTPEIKITEIVFNIEQLEVIIQKGKAKWLYNLIISKFSETITTTVETRIKNTITQHLNTLTTKINELVGEYWLKLVSKFTPSNSPQTDKITTIENTQDEQEQEKEEVDKKVDINMLSITAESSS</sequence>
<gene>
    <name evidence="2" type="ORF">DFA_01428</name>
</gene>
<dbReference type="GO" id="GO:0008289">
    <property type="term" value="F:lipid binding"/>
    <property type="evidence" value="ECO:0007669"/>
    <property type="project" value="InterPro"/>
</dbReference>
<evidence type="ECO:0000313" key="3">
    <source>
        <dbReference type="Proteomes" id="UP000007797"/>
    </source>
</evidence>
<organism evidence="2 3">
    <name type="scientific">Cavenderia fasciculata</name>
    <name type="common">Slime mold</name>
    <name type="synonym">Dictyostelium fasciculatum</name>
    <dbReference type="NCBI Taxonomy" id="261658"/>
    <lineage>
        <taxon>Eukaryota</taxon>
        <taxon>Amoebozoa</taxon>
        <taxon>Evosea</taxon>
        <taxon>Eumycetozoa</taxon>
        <taxon>Dictyostelia</taxon>
        <taxon>Acytosteliales</taxon>
        <taxon>Cavenderiaceae</taxon>
        <taxon>Cavenderia</taxon>
    </lineage>
</organism>
<dbReference type="PANTHER" id="PTHR31138:SF9">
    <property type="entry name" value="LIPID-BINDING SERUM GLYCOPROTEIN N-TERMINAL DOMAIN-CONTAINING PROTEIN"/>
    <property type="match status" value="1"/>
</dbReference>
<dbReference type="InterPro" id="IPR017943">
    <property type="entry name" value="Bactericidal_perm-incr_a/b_dom"/>
</dbReference>
<proteinExistence type="predicted"/>
<feature type="compositionally biased region" description="Acidic residues" evidence="1">
    <location>
        <begin position="565"/>
        <end position="574"/>
    </location>
</feature>
<evidence type="ECO:0000256" key="1">
    <source>
        <dbReference type="SAM" id="MobiDB-lite"/>
    </source>
</evidence>
<dbReference type="PANTHER" id="PTHR31138">
    <property type="entry name" value="CHROMOSOME 19, WHOLE GENOME SHOTGUN SEQUENCE"/>
    <property type="match status" value="1"/>
</dbReference>
<feature type="compositionally biased region" description="Polar residues" evidence="1">
    <location>
        <begin position="551"/>
        <end position="564"/>
    </location>
</feature>
<dbReference type="OrthoDB" id="16440at2759"/>
<dbReference type="Proteomes" id="UP000007797">
    <property type="component" value="Unassembled WGS sequence"/>
</dbReference>
<dbReference type="EMBL" id="GL883010">
    <property type="protein sequence ID" value="EGG21542.1"/>
    <property type="molecule type" value="Genomic_DNA"/>
</dbReference>
<name>F4PSR4_CACFS</name>
<dbReference type="KEGG" id="dfa:DFA_01428"/>
<feature type="compositionally biased region" description="Low complexity" evidence="1">
    <location>
        <begin position="429"/>
        <end position="441"/>
    </location>
</feature>
<dbReference type="AlphaFoldDB" id="F4PSR4"/>
<dbReference type="Gene3D" id="3.15.10.10">
    <property type="entry name" value="Bactericidal permeability-increasing protein, domain 1"/>
    <property type="match status" value="2"/>
</dbReference>
<feature type="region of interest" description="Disordered" evidence="1">
    <location>
        <begin position="429"/>
        <end position="465"/>
    </location>
</feature>
<dbReference type="GeneID" id="14872965"/>
<keyword evidence="3" id="KW-1185">Reference proteome</keyword>
<dbReference type="SUPFAM" id="SSF55394">
    <property type="entry name" value="Bactericidal permeability-increasing protein, BPI"/>
    <property type="match status" value="2"/>
</dbReference>